<dbReference type="NCBIfam" id="NF040588">
    <property type="entry name" value="FxsC_Nterm"/>
    <property type="match status" value="1"/>
</dbReference>
<gene>
    <name evidence="2" type="ORF">GA0070614_0784</name>
</gene>
<feature type="domain" description="TIR" evidence="1">
    <location>
        <begin position="118"/>
        <end position="168"/>
    </location>
</feature>
<dbReference type="EMBL" id="LT607753">
    <property type="protein sequence ID" value="SCG40729.1"/>
    <property type="molecule type" value="Genomic_DNA"/>
</dbReference>
<dbReference type="Gene3D" id="3.40.50.10140">
    <property type="entry name" value="Toll/interleukin-1 receptor homology (TIR) domain"/>
    <property type="match status" value="1"/>
</dbReference>
<keyword evidence="3" id="KW-1185">Reference proteome</keyword>
<name>A0A1C5H3W0_9ACTN</name>
<dbReference type="GO" id="GO:0007165">
    <property type="term" value="P:signal transduction"/>
    <property type="evidence" value="ECO:0007669"/>
    <property type="project" value="InterPro"/>
</dbReference>
<evidence type="ECO:0000259" key="1">
    <source>
        <dbReference type="Pfam" id="PF13676"/>
    </source>
</evidence>
<protein>
    <submittedName>
        <fullName evidence="2">TIR domain-containing protein</fullName>
    </submittedName>
</protein>
<accession>A0A1C5H3W0</accession>
<evidence type="ECO:0000313" key="2">
    <source>
        <dbReference type="EMBL" id="SCG40729.1"/>
    </source>
</evidence>
<dbReference type="Proteomes" id="UP000198215">
    <property type="component" value="Chromosome I"/>
</dbReference>
<dbReference type="InterPro" id="IPR035897">
    <property type="entry name" value="Toll_tir_struct_dom_sf"/>
</dbReference>
<dbReference type="SUPFAM" id="SSF52200">
    <property type="entry name" value="Toll/Interleukin receptor TIR domain"/>
    <property type="match status" value="1"/>
</dbReference>
<dbReference type="Pfam" id="PF13676">
    <property type="entry name" value="TIR_2"/>
    <property type="match status" value="1"/>
</dbReference>
<proteinExistence type="predicted"/>
<reference evidence="3" key="1">
    <citation type="submission" date="2016-06" db="EMBL/GenBank/DDBJ databases">
        <authorList>
            <person name="Varghese N."/>
            <person name="Submissions Spin"/>
        </authorList>
    </citation>
    <scope>NUCLEOTIDE SEQUENCE [LARGE SCALE GENOMIC DNA]</scope>
    <source>
        <strain evidence="3">DSM 45161</strain>
    </source>
</reference>
<dbReference type="InterPro" id="IPR047603">
    <property type="entry name" value="FxsC_N"/>
</dbReference>
<sequence length="282" mass="31913">MTATVRSGRPAHRSRARDRLGFRRARRCRSPCGTARIVRLSILWAVEDVHTGRERRVTEEDFRVDPGAPVFFLSYARTRNRVAAPPRDTNQKVFQLFVDLSDHVVELLGLPAGRPAGFMDRMLDGGQVWTDDLAFAAGHCQVFIPLISPQYLNSAWCAREWDAFARRRVTLRPGAVTTPGETPIIPVNWSVVERRSMPPVVSQRQMFSPTRLPSDIAPQYQEEGIYGLLSLGKNGKDAYDAVVWRLAQRVARAYHTHWVRAEVPADMGRLRATFEEVGHDLV</sequence>
<dbReference type="InterPro" id="IPR000157">
    <property type="entry name" value="TIR_dom"/>
</dbReference>
<dbReference type="AlphaFoldDB" id="A0A1C5H3W0"/>
<evidence type="ECO:0000313" key="3">
    <source>
        <dbReference type="Proteomes" id="UP000198215"/>
    </source>
</evidence>
<organism evidence="2 3">
    <name type="scientific">Micromonospora coxensis</name>
    <dbReference type="NCBI Taxonomy" id="356852"/>
    <lineage>
        <taxon>Bacteria</taxon>
        <taxon>Bacillati</taxon>
        <taxon>Actinomycetota</taxon>
        <taxon>Actinomycetes</taxon>
        <taxon>Micromonosporales</taxon>
        <taxon>Micromonosporaceae</taxon>
        <taxon>Micromonospora</taxon>
    </lineage>
</organism>